<evidence type="ECO:0000313" key="4">
    <source>
        <dbReference type="Proteomes" id="UP000299102"/>
    </source>
</evidence>
<accession>A0A4C2ADE6</accession>
<keyword evidence="2" id="KW-0732">Signal</keyword>
<keyword evidence="4" id="KW-1185">Reference proteome</keyword>
<feature type="compositionally biased region" description="Polar residues" evidence="1">
    <location>
        <begin position="561"/>
        <end position="573"/>
    </location>
</feature>
<feature type="signal peptide" evidence="2">
    <location>
        <begin position="1"/>
        <end position="20"/>
    </location>
</feature>
<dbReference type="EMBL" id="BGZK01002924">
    <property type="protein sequence ID" value="GBP97383.1"/>
    <property type="molecule type" value="Genomic_DNA"/>
</dbReference>
<feature type="region of interest" description="Disordered" evidence="1">
    <location>
        <begin position="1221"/>
        <end position="1244"/>
    </location>
</feature>
<reference evidence="3 4" key="1">
    <citation type="journal article" date="2019" name="Commun. Biol.">
        <title>The bagworm genome reveals a unique fibroin gene that provides high tensile strength.</title>
        <authorList>
            <person name="Kono N."/>
            <person name="Nakamura H."/>
            <person name="Ohtoshi R."/>
            <person name="Tomita M."/>
            <person name="Numata K."/>
            <person name="Arakawa K."/>
        </authorList>
    </citation>
    <scope>NUCLEOTIDE SEQUENCE [LARGE SCALE GENOMIC DNA]</scope>
</reference>
<evidence type="ECO:0000313" key="3">
    <source>
        <dbReference type="EMBL" id="GBP97383.1"/>
    </source>
</evidence>
<protein>
    <submittedName>
        <fullName evidence="3">Uncharacterized protein</fullName>
    </submittedName>
</protein>
<dbReference type="Proteomes" id="UP000299102">
    <property type="component" value="Unassembled WGS sequence"/>
</dbReference>
<feature type="compositionally biased region" description="Basic and acidic residues" evidence="1">
    <location>
        <begin position="446"/>
        <end position="459"/>
    </location>
</feature>
<name>A0A4C2ADE6_EUMVA</name>
<feature type="region of interest" description="Disordered" evidence="1">
    <location>
        <begin position="561"/>
        <end position="607"/>
    </location>
</feature>
<feature type="region of interest" description="Disordered" evidence="1">
    <location>
        <begin position="446"/>
        <end position="469"/>
    </location>
</feature>
<organism evidence="3 4">
    <name type="scientific">Eumeta variegata</name>
    <name type="common">Bagworm moth</name>
    <name type="synonym">Eumeta japonica</name>
    <dbReference type="NCBI Taxonomy" id="151549"/>
    <lineage>
        <taxon>Eukaryota</taxon>
        <taxon>Metazoa</taxon>
        <taxon>Ecdysozoa</taxon>
        <taxon>Arthropoda</taxon>
        <taxon>Hexapoda</taxon>
        <taxon>Insecta</taxon>
        <taxon>Pterygota</taxon>
        <taxon>Neoptera</taxon>
        <taxon>Endopterygota</taxon>
        <taxon>Lepidoptera</taxon>
        <taxon>Glossata</taxon>
        <taxon>Ditrysia</taxon>
        <taxon>Tineoidea</taxon>
        <taxon>Psychidae</taxon>
        <taxon>Oiketicinae</taxon>
        <taxon>Eumeta</taxon>
    </lineage>
</organism>
<evidence type="ECO:0000256" key="1">
    <source>
        <dbReference type="SAM" id="MobiDB-lite"/>
    </source>
</evidence>
<proteinExistence type="predicted"/>
<feature type="compositionally biased region" description="Polar residues" evidence="1">
    <location>
        <begin position="1222"/>
        <end position="1237"/>
    </location>
</feature>
<evidence type="ECO:0000256" key="2">
    <source>
        <dbReference type="SAM" id="SignalP"/>
    </source>
</evidence>
<sequence length="1318" mass="149613">MQSLSEAFLLLLPFWGFCELIENSMNVENDRYIRQLDSESSECCPCPQSVTNHDSIASSEDKVASSPDSWVRGQVALGDPEFIGDCTCGIGDADCTPSGSTKRIGEARDAWPVMRITGDEKNNTTLLRPEVSLASSVLETLREATEEEYEDALAKDERTRSDPSIESTLKHFTMIIGPTDTFKVKDVKTNVKTDIHKQDNRYENSDLKETKENAIGLLNEMTESHIKSEEARSANKPFESLLKLNKNEEGFKINILNELLMDLQSKRKNKFKNVDVLPIDTLNEYNEGVSKTSDSNLVLSKHRVNGKKDPSNIRIDTPFVNESLFDIEKFDIFKTMEDEQDIKISPNDDQQEEDTNNENVINSNANEFLETEMNVNDFDYSLEDNDFLSLNNITISQKKLKEEKNQQNVQSIFVNDKQMEMKPIFNDDIVDTDIYFADVKEKETNFENVDKEDDQKESPIKNLNSDDEIQNENMQADLYSHYPESSSFEERKLMKVVENQTDNENYENKNGNTEMIKTSFKDIQRNSNFSLNDDIQKESQIQNNERIEHMRSGEVLNKTNFSSEENETVNESPGTAEGLLHPNKITNGNTDIEHPENTSDLSTFKNDPKEKIEKDINKTNIIKNSEIQKLIQNKNSIAYLTDKIPKNAMNNTEKMVSDASNSIRHVIAPPNPLFRNLGKQSLMESSLSNDLIIQPESLINKIKNKMNMQPLINLEDLTLNKLELPSIKDLRSKVDDALGLSSLQHPLQSELPMIKLPLLDTTKAISLLGEPQDKLVSNLNLDLFQLNPTTVNRLKLSQPSLKEKLENLHPYRLNIPLEQPILVKPLAVKSIDKGNNDLRDATLALKPESVLEKKFLNRLKEFSSKQANILENETKSKKPLLTSNKSLYPRISKKVAIDPKTVKVPKLRPQFLQSPSLLDSKLGETRRMKSSIIKNRTRDEMKRNRPIKNLDSTMRSNEVLGQANDRILQIQPSESRQNTLMSTPNVFKFSPGNERDLKASQSNLRLPQTDLSNKRNLQFLDRSKPLEAQSKSDLAQITKEETDIRKLKSMPVDLLKFESFSPKLLGMETADSNQEMNKVTPDKIQNELQPVRFAKLKETQPTVKKAPLDIQVIGLDNDEILKQSLSNDNNDNGDNQIILYNNGKFVGILSSILAKLISIDKNLSKINFKEKIINPYVNEKLNVPNIRLSARDPEVEDPEILKKSKRPILMNFKGMKSRKVNNIKSNDGDTITDSTSKTEVESPSPRKVIASSKQRQITNKNILKSNETKMLGDQLFATPDTITTTPKAVLLDSPLLLKLKEAFDGTTKKILENSSPKP</sequence>
<gene>
    <name evidence="3" type="ORF">EVAR_65052_1</name>
</gene>
<feature type="chain" id="PRO_5020040261" evidence="2">
    <location>
        <begin position="21"/>
        <end position="1318"/>
    </location>
</feature>
<comment type="caution">
    <text evidence="3">The sequence shown here is derived from an EMBL/GenBank/DDBJ whole genome shotgun (WGS) entry which is preliminary data.</text>
</comment>